<dbReference type="PANTHER" id="PTHR43201:SF5">
    <property type="entry name" value="MEDIUM-CHAIN ACYL-COA LIGASE ACSF2, MITOCHONDRIAL"/>
    <property type="match status" value="1"/>
</dbReference>
<dbReference type="Proteomes" id="UP000277580">
    <property type="component" value="Unassembled WGS sequence"/>
</dbReference>
<keyword evidence="8" id="KW-1185">Reference proteome</keyword>
<dbReference type="AlphaFoldDB" id="A0A3N4KEP9"/>
<dbReference type="GO" id="GO:0005524">
    <property type="term" value="F:ATP binding"/>
    <property type="evidence" value="ECO:0007669"/>
    <property type="project" value="UniProtKB-KW"/>
</dbReference>
<gene>
    <name evidence="7" type="ORF">P167DRAFT_495147</name>
</gene>
<name>A0A3N4KEP9_9PEZI</name>
<dbReference type="Pfam" id="PF13193">
    <property type="entry name" value="AMP-binding_C"/>
    <property type="match status" value="1"/>
</dbReference>
<protein>
    <submittedName>
        <fullName evidence="7">Coenzyme A synthetase-like protein</fullName>
    </submittedName>
</protein>
<evidence type="ECO:0000256" key="3">
    <source>
        <dbReference type="ARBA" id="ARBA00022741"/>
    </source>
</evidence>
<dbReference type="InterPro" id="IPR045310">
    <property type="entry name" value="Pcs60-like"/>
</dbReference>
<dbReference type="PANTHER" id="PTHR43201">
    <property type="entry name" value="ACYL-COA SYNTHETASE"/>
    <property type="match status" value="1"/>
</dbReference>
<accession>A0A3N4KEP9</accession>
<dbReference type="InterPro" id="IPR042099">
    <property type="entry name" value="ANL_N_sf"/>
</dbReference>
<dbReference type="PROSITE" id="PS00455">
    <property type="entry name" value="AMP_BINDING"/>
    <property type="match status" value="1"/>
</dbReference>
<dbReference type="GO" id="GO:0031956">
    <property type="term" value="F:medium-chain fatty acid-CoA ligase activity"/>
    <property type="evidence" value="ECO:0007669"/>
    <property type="project" value="TreeGrafter"/>
</dbReference>
<proteinExistence type="inferred from homology"/>
<dbReference type="CDD" id="cd05926">
    <property type="entry name" value="FACL_fum10p_like"/>
    <property type="match status" value="1"/>
</dbReference>
<dbReference type="Gene3D" id="3.30.300.30">
    <property type="match status" value="1"/>
</dbReference>
<comment type="similarity">
    <text evidence="1">Belongs to the ATP-dependent AMP-binding enzyme family.</text>
</comment>
<organism evidence="7 8">
    <name type="scientific">Morchella conica CCBAS932</name>
    <dbReference type="NCBI Taxonomy" id="1392247"/>
    <lineage>
        <taxon>Eukaryota</taxon>
        <taxon>Fungi</taxon>
        <taxon>Dikarya</taxon>
        <taxon>Ascomycota</taxon>
        <taxon>Pezizomycotina</taxon>
        <taxon>Pezizomycetes</taxon>
        <taxon>Pezizales</taxon>
        <taxon>Morchellaceae</taxon>
        <taxon>Morchella</taxon>
    </lineage>
</organism>
<keyword evidence="4" id="KW-0067">ATP-binding</keyword>
<evidence type="ECO:0000259" key="5">
    <source>
        <dbReference type="Pfam" id="PF00501"/>
    </source>
</evidence>
<dbReference type="STRING" id="1392247.A0A3N4KEP9"/>
<keyword evidence="3" id="KW-0547">Nucleotide-binding</keyword>
<dbReference type="InterPro" id="IPR025110">
    <property type="entry name" value="AMP-bd_C"/>
</dbReference>
<evidence type="ECO:0000256" key="2">
    <source>
        <dbReference type="ARBA" id="ARBA00022598"/>
    </source>
</evidence>
<dbReference type="EMBL" id="ML119174">
    <property type="protein sequence ID" value="RPB07822.1"/>
    <property type="molecule type" value="Genomic_DNA"/>
</dbReference>
<dbReference type="Gene3D" id="3.40.50.12780">
    <property type="entry name" value="N-terminal domain of ligase-like"/>
    <property type="match status" value="1"/>
</dbReference>
<dbReference type="OrthoDB" id="3633556at2759"/>
<evidence type="ECO:0000256" key="1">
    <source>
        <dbReference type="ARBA" id="ARBA00006432"/>
    </source>
</evidence>
<dbReference type="InterPro" id="IPR020845">
    <property type="entry name" value="AMP-binding_CS"/>
</dbReference>
<dbReference type="InParanoid" id="A0A3N4KEP9"/>
<keyword evidence="2" id="KW-0436">Ligase</keyword>
<dbReference type="InterPro" id="IPR045851">
    <property type="entry name" value="AMP-bd_C_sf"/>
</dbReference>
<reference evidence="7 8" key="1">
    <citation type="journal article" date="2018" name="Nat. Ecol. Evol.">
        <title>Pezizomycetes genomes reveal the molecular basis of ectomycorrhizal truffle lifestyle.</title>
        <authorList>
            <person name="Murat C."/>
            <person name="Payen T."/>
            <person name="Noel B."/>
            <person name="Kuo A."/>
            <person name="Morin E."/>
            <person name="Chen J."/>
            <person name="Kohler A."/>
            <person name="Krizsan K."/>
            <person name="Balestrini R."/>
            <person name="Da Silva C."/>
            <person name="Montanini B."/>
            <person name="Hainaut M."/>
            <person name="Levati E."/>
            <person name="Barry K.W."/>
            <person name="Belfiori B."/>
            <person name="Cichocki N."/>
            <person name="Clum A."/>
            <person name="Dockter R.B."/>
            <person name="Fauchery L."/>
            <person name="Guy J."/>
            <person name="Iotti M."/>
            <person name="Le Tacon F."/>
            <person name="Lindquist E.A."/>
            <person name="Lipzen A."/>
            <person name="Malagnac F."/>
            <person name="Mello A."/>
            <person name="Molinier V."/>
            <person name="Miyauchi S."/>
            <person name="Poulain J."/>
            <person name="Riccioni C."/>
            <person name="Rubini A."/>
            <person name="Sitrit Y."/>
            <person name="Splivallo R."/>
            <person name="Traeger S."/>
            <person name="Wang M."/>
            <person name="Zifcakova L."/>
            <person name="Wipf D."/>
            <person name="Zambonelli A."/>
            <person name="Paolocci F."/>
            <person name="Nowrousian M."/>
            <person name="Ottonello S."/>
            <person name="Baldrian P."/>
            <person name="Spatafora J.W."/>
            <person name="Henrissat B."/>
            <person name="Nagy L.G."/>
            <person name="Aury J.M."/>
            <person name="Wincker P."/>
            <person name="Grigoriev I.V."/>
            <person name="Bonfante P."/>
            <person name="Martin F.M."/>
        </authorList>
    </citation>
    <scope>NUCLEOTIDE SEQUENCE [LARGE SCALE GENOMIC DNA]</scope>
    <source>
        <strain evidence="7 8">CCBAS932</strain>
    </source>
</reference>
<evidence type="ECO:0000313" key="7">
    <source>
        <dbReference type="EMBL" id="RPB07822.1"/>
    </source>
</evidence>
<dbReference type="GO" id="GO:0006631">
    <property type="term" value="P:fatty acid metabolic process"/>
    <property type="evidence" value="ECO:0007669"/>
    <property type="project" value="TreeGrafter"/>
</dbReference>
<evidence type="ECO:0000256" key="4">
    <source>
        <dbReference type="ARBA" id="ARBA00022840"/>
    </source>
</evidence>
<dbReference type="Pfam" id="PF00501">
    <property type="entry name" value="AMP-binding"/>
    <property type="match status" value="1"/>
</dbReference>
<evidence type="ECO:0000313" key="8">
    <source>
        <dbReference type="Proteomes" id="UP000277580"/>
    </source>
</evidence>
<evidence type="ECO:0000259" key="6">
    <source>
        <dbReference type="Pfam" id="PF13193"/>
    </source>
</evidence>
<sequence>MAHPTITTSATTLSTSFCPASTTPAVIIPGRSPLTLSYAQLYQQTSAFQRTLASIGIAPHSAVSIALPNNLEFIISFLAVAAQRAIAAPLNPNYKQSEFEFYIDDLKSALIIVPAGAVAADAPAVKAARKFGAAVAEVAWDAGKGEVVLVVKEKGSLKGVVPVAKAEEEDVALVLHTSGTTGRPKAVPLTHRNLTRTMSNIKATYQLSPADRTYLVMPLFHVHGLLAGFLAPLLSGGTVIVPPKFSAKEFWHDFITHGATWYTAVPTIHQILLKSPLPNPIPKIRFIRSCSSPLSPTTFHALEAALKAPVLEAYAMTEAAHQMTSNPLPPAARKPGTVGLGQGVDVAILDDNGNEVPQGKEGEISIRGVNVTKGYINNPKANAESFTASGYFRTGDQGRKDEDGYVQITGRIKELINRGGEKISPIEVDNALAAHPSVGEAVSFAMESEMYGQEVGAAIVLKEGKKVTEEELKKFVGEKLSKFKVPVKIWFVDNMPKTATGKIQRRVVAAEMAKKEAPVKAKL</sequence>
<feature type="domain" description="AMP-dependent synthetase/ligase" evidence="5">
    <location>
        <begin position="32"/>
        <end position="375"/>
    </location>
</feature>
<feature type="domain" description="AMP-binding enzyme C-terminal" evidence="6">
    <location>
        <begin position="427"/>
        <end position="502"/>
    </location>
</feature>
<dbReference type="InterPro" id="IPR000873">
    <property type="entry name" value="AMP-dep_synth/lig_dom"/>
</dbReference>
<dbReference type="SUPFAM" id="SSF56801">
    <property type="entry name" value="Acetyl-CoA synthetase-like"/>
    <property type="match status" value="1"/>
</dbReference>
<dbReference type="FunCoup" id="A0A3N4KEP9">
    <property type="interactions" value="583"/>
</dbReference>